<organism evidence="1 2">
    <name type="scientific">Tolypothrix tenuis PCC 7101</name>
    <dbReference type="NCBI Taxonomy" id="231146"/>
    <lineage>
        <taxon>Bacteria</taxon>
        <taxon>Bacillati</taxon>
        <taxon>Cyanobacteriota</taxon>
        <taxon>Cyanophyceae</taxon>
        <taxon>Nostocales</taxon>
        <taxon>Tolypothrichaceae</taxon>
        <taxon>Tolypothrix</taxon>
    </lineage>
</organism>
<accession>A0A1Z4MTT7</accession>
<gene>
    <name evidence="1" type="ORF">NIES37_08320</name>
</gene>
<name>A0A1Z4MTT7_9CYAN</name>
<proteinExistence type="predicted"/>
<protein>
    <submittedName>
        <fullName evidence="1">Uncharacterized protein</fullName>
    </submittedName>
</protein>
<dbReference type="AlphaFoldDB" id="A0A1Z4MTT7"/>
<dbReference type="KEGG" id="ttq:NIES37_08320"/>
<dbReference type="Proteomes" id="UP000218785">
    <property type="component" value="Chromosome"/>
</dbReference>
<sequence>MGNRGWGMGKMLSMPQATERLSLSPTEHIEGAEDKRKGPCSLLLSIIQGINSHCQPHRFPYI</sequence>
<dbReference type="EMBL" id="AP018248">
    <property type="protein sequence ID" value="BAY96895.1"/>
    <property type="molecule type" value="Genomic_DNA"/>
</dbReference>
<keyword evidence="2" id="KW-1185">Reference proteome</keyword>
<reference evidence="1 2" key="1">
    <citation type="submission" date="2017-06" db="EMBL/GenBank/DDBJ databases">
        <title>Genome sequencing of cyanobaciteial culture collection at National Institute for Environmental Studies (NIES).</title>
        <authorList>
            <person name="Hirose Y."/>
            <person name="Shimura Y."/>
            <person name="Fujisawa T."/>
            <person name="Nakamura Y."/>
            <person name="Kawachi M."/>
        </authorList>
    </citation>
    <scope>NUCLEOTIDE SEQUENCE [LARGE SCALE GENOMIC DNA]</scope>
    <source>
        <strain evidence="1 2">NIES-37</strain>
    </source>
</reference>
<evidence type="ECO:0000313" key="2">
    <source>
        <dbReference type="Proteomes" id="UP000218785"/>
    </source>
</evidence>
<evidence type="ECO:0000313" key="1">
    <source>
        <dbReference type="EMBL" id="BAY96895.1"/>
    </source>
</evidence>